<feature type="domain" description="Acyl-CoA dehydrogenase/oxidase C-terminal" evidence="12">
    <location>
        <begin position="316"/>
        <end position="456"/>
    </location>
</feature>
<feature type="domain" description="Acyl-CoA dehydrogenase C-terminal bacterial-type" evidence="15">
    <location>
        <begin position="470"/>
        <end position="747"/>
    </location>
</feature>
<dbReference type="InterPro" id="IPR050741">
    <property type="entry name" value="Acyl-CoA_dehydrogenase"/>
</dbReference>
<dbReference type="SUPFAM" id="SSF47203">
    <property type="entry name" value="Acyl-CoA dehydrogenase C-terminal domain-like"/>
    <property type="match status" value="1"/>
</dbReference>
<dbReference type="InterPro" id="IPR013786">
    <property type="entry name" value="AcylCoA_DH/ox_N"/>
</dbReference>
<dbReference type="Gene3D" id="1.10.540.10">
    <property type="entry name" value="Acyl-CoA dehydrogenase/oxidase, N-terminal domain"/>
    <property type="match status" value="1"/>
</dbReference>
<evidence type="ECO:0000313" key="16">
    <source>
        <dbReference type="EMBL" id="MEI4549649.1"/>
    </source>
</evidence>
<dbReference type="InterPro" id="IPR046373">
    <property type="entry name" value="Acyl-CoA_Oxase/DH_mid-dom_sf"/>
</dbReference>
<organism evidence="16 17">
    <name type="scientific">Pseudoalteromonas spongiae</name>
    <dbReference type="NCBI Taxonomy" id="298657"/>
    <lineage>
        <taxon>Bacteria</taxon>
        <taxon>Pseudomonadati</taxon>
        <taxon>Pseudomonadota</taxon>
        <taxon>Gammaproteobacteria</taxon>
        <taxon>Alteromonadales</taxon>
        <taxon>Pseudoalteromonadaceae</taxon>
        <taxon>Pseudoalteromonas</taxon>
    </lineage>
</organism>
<dbReference type="Gene3D" id="1.20.140.10">
    <property type="entry name" value="Butyryl-CoA Dehydrogenase, subunit A, domain 3"/>
    <property type="match status" value="1"/>
</dbReference>
<dbReference type="PANTHER" id="PTHR48083:SF33">
    <property type="entry name" value="ACYL-COENZYME A DEHYDROGENASE"/>
    <property type="match status" value="1"/>
</dbReference>
<dbReference type="Pfam" id="PF00441">
    <property type="entry name" value="Acyl-CoA_dh_1"/>
    <property type="match status" value="1"/>
</dbReference>
<dbReference type="InterPro" id="IPR037069">
    <property type="entry name" value="AcylCoA_DH/ox_N_sf"/>
</dbReference>
<name>A0ABU8ERP1_9GAMM</name>
<dbReference type="NCBIfam" id="NF009586">
    <property type="entry name" value="PRK13026.1"/>
    <property type="match status" value="1"/>
</dbReference>
<feature type="domain" description="Acyl-CoA dehydrogenase/oxidase N-terminal" evidence="14">
    <location>
        <begin position="84"/>
        <end position="189"/>
    </location>
</feature>
<evidence type="ECO:0000256" key="10">
    <source>
        <dbReference type="ARBA" id="ARBA00047882"/>
    </source>
</evidence>
<evidence type="ECO:0000256" key="3">
    <source>
        <dbReference type="ARBA" id="ARBA00009347"/>
    </source>
</evidence>
<dbReference type="EC" id="1.3.8.8" evidence="5"/>
<dbReference type="SUPFAM" id="SSF56645">
    <property type="entry name" value="Acyl-CoA dehydrogenase NM domain-like"/>
    <property type="match status" value="1"/>
</dbReference>
<evidence type="ECO:0000256" key="1">
    <source>
        <dbReference type="ARBA" id="ARBA00001974"/>
    </source>
</evidence>
<keyword evidence="17" id="KW-1185">Reference proteome</keyword>
<evidence type="ECO:0000259" key="15">
    <source>
        <dbReference type="Pfam" id="PF09317"/>
    </source>
</evidence>
<evidence type="ECO:0000256" key="4">
    <source>
        <dbReference type="ARBA" id="ARBA00012033"/>
    </source>
</evidence>
<evidence type="ECO:0000256" key="11">
    <source>
        <dbReference type="ARBA" id="ARBA00049247"/>
    </source>
</evidence>
<comment type="catalytic activity">
    <reaction evidence="10">
        <text>a medium-chain 2,3-saturated fatty acyl-CoA + oxidized [electron-transfer flavoprotein] + H(+) = a medium-chain (2E)-enoyl-CoA + reduced [electron-transfer flavoprotein]</text>
        <dbReference type="Rhea" id="RHEA:14477"/>
        <dbReference type="Rhea" id="RHEA-COMP:10685"/>
        <dbReference type="Rhea" id="RHEA-COMP:10686"/>
        <dbReference type="ChEBI" id="CHEBI:15378"/>
        <dbReference type="ChEBI" id="CHEBI:57692"/>
        <dbReference type="ChEBI" id="CHEBI:58307"/>
        <dbReference type="ChEBI" id="CHEBI:83723"/>
        <dbReference type="ChEBI" id="CHEBI:83726"/>
        <dbReference type="EC" id="1.3.8.7"/>
    </reaction>
</comment>
<dbReference type="InterPro" id="IPR006091">
    <property type="entry name" value="Acyl-CoA_Oxase/DH_mid-dom"/>
</dbReference>
<accession>A0ABU8ERP1</accession>
<dbReference type="RefSeq" id="WP_336435119.1">
    <property type="nucleotide sequence ID" value="NZ_JBAWKS010000001.1"/>
</dbReference>
<dbReference type="InterPro" id="IPR009100">
    <property type="entry name" value="AcylCoA_DH/oxidase_NM_dom_sf"/>
</dbReference>
<dbReference type="Gene3D" id="2.40.110.10">
    <property type="entry name" value="Butyryl-CoA Dehydrogenase, subunit A, domain 2"/>
    <property type="match status" value="1"/>
</dbReference>
<dbReference type="EMBL" id="JBAWKS010000001">
    <property type="protein sequence ID" value="MEI4549649.1"/>
    <property type="molecule type" value="Genomic_DNA"/>
</dbReference>
<protein>
    <recommendedName>
        <fullName evidence="6">Acyl-coenzyme A dehydrogenase</fullName>
        <ecNumber evidence="4">1.3.8.7</ecNumber>
        <ecNumber evidence="5">1.3.8.8</ecNumber>
    </recommendedName>
</protein>
<evidence type="ECO:0000256" key="7">
    <source>
        <dbReference type="ARBA" id="ARBA00022630"/>
    </source>
</evidence>
<comment type="catalytic activity">
    <reaction evidence="11">
        <text>a long-chain 2,3-saturated fatty acyl-CoA + oxidized [electron-transfer flavoprotein] + H(+) = a long-chain (2E)-enoyl-CoA + reduced [electron-transfer flavoprotein]</text>
        <dbReference type="Rhea" id="RHEA:17721"/>
        <dbReference type="Rhea" id="RHEA-COMP:10685"/>
        <dbReference type="Rhea" id="RHEA-COMP:10686"/>
        <dbReference type="ChEBI" id="CHEBI:15378"/>
        <dbReference type="ChEBI" id="CHEBI:57692"/>
        <dbReference type="ChEBI" id="CHEBI:58307"/>
        <dbReference type="ChEBI" id="CHEBI:83721"/>
        <dbReference type="ChEBI" id="CHEBI:83727"/>
        <dbReference type="EC" id="1.3.8.8"/>
    </reaction>
</comment>
<dbReference type="Pfam" id="PF02771">
    <property type="entry name" value="Acyl-CoA_dh_N"/>
    <property type="match status" value="1"/>
</dbReference>
<dbReference type="InterPro" id="IPR015396">
    <property type="entry name" value="FadE_C"/>
</dbReference>
<dbReference type="Proteomes" id="UP001382455">
    <property type="component" value="Unassembled WGS sequence"/>
</dbReference>
<evidence type="ECO:0000259" key="13">
    <source>
        <dbReference type="Pfam" id="PF02770"/>
    </source>
</evidence>
<evidence type="ECO:0000256" key="6">
    <source>
        <dbReference type="ARBA" id="ARBA00020144"/>
    </source>
</evidence>
<evidence type="ECO:0000256" key="9">
    <source>
        <dbReference type="ARBA" id="ARBA00023002"/>
    </source>
</evidence>
<proteinExistence type="inferred from homology"/>
<evidence type="ECO:0000259" key="12">
    <source>
        <dbReference type="Pfam" id="PF00441"/>
    </source>
</evidence>
<comment type="cofactor">
    <cofactor evidence="1">
        <name>FAD</name>
        <dbReference type="ChEBI" id="CHEBI:57692"/>
    </cofactor>
</comment>
<dbReference type="Pfam" id="PF09317">
    <property type="entry name" value="ACDH_C"/>
    <property type="match status" value="1"/>
</dbReference>
<feature type="domain" description="Acyl-CoA oxidase/dehydrogenase middle" evidence="13">
    <location>
        <begin position="193"/>
        <end position="293"/>
    </location>
</feature>
<dbReference type="PANTHER" id="PTHR48083">
    <property type="entry name" value="MEDIUM-CHAIN SPECIFIC ACYL-COA DEHYDROGENASE, MITOCHONDRIAL-RELATED"/>
    <property type="match status" value="1"/>
</dbReference>
<gene>
    <name evidence="16" type="ORF">WAE96_08060</name>
</gene>
<dbReference type="Pfam" id="PF02770">
    <property type="entry name" value="Acyl-CoA_dh_M"/>
    <property type="match status" value="1"/>
</dbReference>
<keyword evidence="7" id="KW-0285">Flavoprotein</keyword>
<evidence type="ECO:0000313" key="17">
    <source>
        <dbReference type="Proteomes" id="UP001382455"/>
    </source>
</evidence>
<dbReference type="EC" id="1.3.8.7" evidence="4"/>
<keyword evidence="8" id="KW-0274">FAD</keyword>
<dbReference type="NCBIfam" id="NF007000">
    <property type="entry name" value="PRK09463.1"/>
    <property type="match status" value="1"/>
</dbReference>
<comment type="caution">
    <text evidence="16">The sequence shown here is derived from an EMBL/GenBank/DDBJ whole genome shotgun (WGS) entry which is preliminary data.</text>
</comment>
<evidence type="ECO:0000256" key="5">
    <source>
        <dbReference type="ARBA" id="ARBA00012040"/>
    </source>
</evidence>
<keyword evidence="9 16" id="KW-0560">Oxidoreductase</keyword>
<dbReference type="InterPro" id="IPR036250">
    <property type="entry name" value="AcylCo_DH-like_C"/>
</dbReference>
<dbReference type="InterPro" id="IPR009075">
    <property type="entry name" value="AcylCo_DH/oxidase_C"/>
</dbReference>
<evidence type="ECO:0000259" key="14">
    <source>
        <dbReference type="Pfam" id="PF02771"/>
    </source>
</evidence>
<sequence length="751" mass="83189">MLIFIIIVFVIAAIFGIRANRLRFVTKPVFNYFKKALPPLSDTERQAMEAGDIWWDGELFSGRPNWQTFREYPNPKLSTEEQSFIDNQVSTLLDMLDDHQIVTERDLPKAVWKYLKEEGFFALIVPKSHGGHGFSAYANSTIVSKIACSSLSAAVTVMVPNSLGPAELLAHYGTKEQQDFWLPKLANGDEVPCFALTALDAGSDAGAIQDYGVVCKKRYKNKMTLGIKLNWRKRYITLAPIASVIGLAFKLYDPDGLLGEQEDLGICCALIPAKTKGVSTGKRHDPMGMAFMNGPTEGEDVFVPLDALIGGEDYIGKGWRMLVECLSAGRGISLPALATATAHLTTRTTSAYALIRKQFGLPIAQFEGVGESLAHIAAMSYLTESTRRMTTTALDLNLSPAVITAITKYHLTEIGRDIVNHGFDIQAGKAVQNGPSNSLASAYKGTPVSITVEGANILTRCLMIFGQGATRCHPFILKEMEAVAMDDEQSGLHQFDEYLCKHIVHTLGNFGFSFFHGLTANWFVPKASAGPVAHYYQTLTKLSASFAFCADYAMLRLGGALKRKEATSARLGDILSQLYLASSVLKRYEDDGRQVSDLPFVNYAINHCLYEIGQAFDAFFANISFGSVIRFAVFPWGNPYHKPSDETLNQVVNSLSNNAVMRERLCNLCHIKAGSDIDNMERLLVILSEHKTLISRFEKAIKHARFDIKFDRLNAINTLSDEFNQEELAQLTEYETLRQAVIKVDEFESFD</sequence>
<dbReference type="GO" id="GO:0016491">
    <property type="term" value="F:oxidoreductase activity"/>
    <property type="evidence" value="ECO:0007669"/>
    <property type="project" value="UniProtKB-KW"/>
</dbReference>
<comment type="pathway">
    <text evidence="2">Lipid metabolism; fatty acid beta-oxidation.</text>
</comment>
<evidence type="ECO:0000256" key="2">
    <source>
        <dbReference type="ARBA" id="ARBA00005005"/>
    </source>
</evidence>
<reference evidence="16 17" key="1">
    <citation type="submission" date="2023-12" db="EMBL/GenBank/DDBJ databases">
        <title>Friends and Foes: Symbiotic and Algicidal bacterial influence on Karenia brevis blooms.</title>
        <authorList>
            <person name="Fei C."/>
            <person name="Mohamed A.R."/>
            <person name="Booker A."/>
            <person name="Arshad M."/>
            <person name="Klass S."/>
            <person name="Ahn S."/>
            <person name="Gilbert P.M."/>
            <person name="Heil C.A."/>
            <person name="Martinez J.M."/>
            <person name="Amin S.A."/>
        </authorList>
    </citation>
    <scope>NUCLEOTIDE SEQUENCE [LARGE SCALE GENOMIC DNA]</scope>
    <source>
        <strain evidence="16 17">CE15</strain>
    </source>
</reference>
<evidence type="ECO:0000256" key="8">
    <source>
        <dbReference type="ARBA" id="ARBA00022827"/>
    </source>
</evidence>
<comment type="similarity">
    <text evidence="3">Belongs to the acyl-CoA dehydrogenase family.</text>
</comment>